<feature type="compositionally biased region" description="Polar residues" evidence="1">
    <location>
        <begin position="100"/>
        <end position="117"/>
    </location>
</feature>
<evidence type="ECO:0000313" key="3">
    <source>
        <dbReference type="Proteomes" id="UP001066276"/>
    </source>
</evidence>
<dbReference type="EMBL" id="JANPWB010000015">
    <property type="protein sequence ID" value="KAJ1091147.1"/>
    <property type="molecule type" value="Genomic_DNA"/>
</dbReference>
<evidence type="ECO:0000256" key="1">
    <source>
        <dbReference type="SAM" id="MobiDB-lite"/>
    </source>
</evidence>
<proteinExistence type="predicted"/>
<dbReference type="Proteomes" id="UP001066276">
    <property type="component" value="Chromosome 11"/>
</dbReference>
<feature type="region of interest" description="Disordered" evidence="1">
    <location>
        <begin position="51"/>
        <end position="132"/>
    </location>
</feature>
<comment type="caution">
    <text evidence="2">The sequence shown here is derived from an EMBL/GenBank/DDBJ whole genome shotgun (WGS) entry which is preliminary data.</text>
</comment>
<dbReference type="AlphaFoldDB" id="A0AAV7LJD4"/>
<evidence type="ECO:0000313" key="2">
    <source>
        <dbReference type="EMBL" id="KAJ1091147.1"/>
    </source>
</evidence>
<accession>A0AAV7LJD4</accession>
<organism evidence="2 3">
    <name type="scientific">Pleurodeles waltl</name>
    <name type="common">Iberian ribbed newt</name>
    <dbReference type="NCBI Taxonomy" id="8319"/>
    <lineage>
        <taxon>Eukaryota</taxon>
        <taxon>Metazoa</taxon>
        <taxon>Chordata</taxon>
        <taxon>Craniata</taxon>
        <taxon>Vertebrata</taxon>
        <taxon>Euteleostomi</taxon>
        <taxon>Amphibia</taxon>
        <taxon>Batrachia</taxon>
        <taxon>Caudata</taxon>
        <taxon>Salamandroidea</taxon>
        <taxon>Salamandridae</taxon>
        <taxon>Pleurodelinae</taxon>
        <taxon>Pleurodeles</taxon>
    </lineage>
</organism>
<protein>
    <submittedName>
        <fullName evidence="2">Uncharacterized protein</fullName>
    </submittedName>
</protein>
<reference evidence="2" key="1">
    <citation type="journal article" date="2022" name="bioRxiv">
        <title>Sequencing and chromosome-scale assembly of the giantPleurodeles waltlgenome.</title>
        <authorList>
            <person name="Brown T."/>
            <person name="Elewa A."/>
            <person name="Iarovenko S."/>
            <person name="Subramanian E."/>
            <person name="Araus A.J."/>
            <person name="Petzold A."/>
            <person name="Susuki M."/>
            <person name="Suzuki K.-i.T."/>
            <person name="Hayashi T."/>
            <person name="Toyoda A."/>
            <person name="Oliveira C."/>
            <person name="Osipova E."/>
            <person name="Leigh N.D."/>
            <person name="Simon A."/>
            <person name="Yun M.H."/>
        </authorList>
    </citation>
    <scope>NUCLEOTIDE SEQUENCE</scope>
    <source>
        <strain evidence="2">20211129_DDA</strain>
        <tissue evidence="2">Liver</tissue>
    </source>
</reference>
<gene>
    <name evidence="2" type="ORF">NDU88_004274</name>
</gene>
<feature type="compositionally biased region" description="Acidic residues" evidence="1">
    <location>
        <begin position="65"/>
        <end position="76"/>
    </location>
</feature>
<name>A0AAV7LJD4_PLEWA</name>
<keyword evidence="3" id="KW-1185">Reference proteome</keyword>
<sequence>MDLDFDNLDSYSMAELNKWCRERDLKLADSSLKIEYAIPLQAFEEVCRLEAVAQDQDDDEKKDTMDEEDDKMEAEEVNSASAPEVEGEAKERPTGVRSPIGSSTGSILSSHPMSPQDLQDMKAERKFSFQLA</sequence>
<feature type="compositionally biased region" description="Basic and acidic residues" evidence="1">
    <location>
        <begin position="119"/>
        <end position="132"/>
    </location>
</feature>